<organism evidence="2 3">
    <name type="scientific">Hyaloscypha variabilis (strain UAMH 11265 / GT02V1 / F)</name>
    <name type="common">Meliniomyces variabilis</name>
    <dbReference type="NCBI Taxonomy" id="1149755"/>
    <lineage>
        <taxon>Eukaryota</taxon>
        <taxon>Fungi</taxon>
        <taxon>Dikarya</taxon>
        <taxon>Ascomycota</taxon>
        <taxon>Pezizomycotina</taxon>
        <taxon>Leotiomycetes</taxon>
        <taxon>Helotiales</taxon>
        <taxon>Hyaloscyphaceae</taxon>
        <taxon>Hyaloscypha</taxon>
        <taxon>Hyaloscypha variabilis</taxon>
    </lineage>
</organism>
<dbReference type="Pfam" id="PF26639">
    <property type="entry name" value="Het-6_barrel"/>
    <property type="match status" value="1"/>
</dbReference>
<dbReference type="STRING" id="1149755.A0A2J6RP24"/>
<dbReference type="Proteomes" id="UP000235786">
    <property type="component" value="Unassembled WGS sequence"/>
</dbReference>
<dbReference type="OrthoDB" id="3553147at2759"/>
<dbReference type="InterPro" id="IPR052895">
    <property type="entry name" value="HetReg/Transcr_Mod"/>
</dbReference>
<dbReference type="Pfam" id="PF06985">
    <property type="entry name" value="HET"/>
    <property type="match status" value="1"/>
</dbReference>
<proteinExistence type="predicted"/>
<evidence type="ECO:0000313" key="3">
    <source>
        <dbReference type="Proteomes" id="UP000235786"/>
    </source>
</evidence>
<dbReference type="PANTHER" id="PTHR24148:SF64">
    <property type="entry name" value="HETEROKARYON INCOMPATIBILITY DOMAIN-CONTAINING PROTEIN"/>
    <property type="match status" value="1"/>
</dbReference>
<dbReference type="AlphaFoldDB" id="A0A2J6RP24"/>
<name>A0A2J6RP24_HYAVF</name>
<accession>A0A2J6RP24</accession>
<evidence type="ECO:0000259" key="1">
    <source>
        <dbReference type="Pfam" id="PF06985"/>
    </source>
</evidence>
<feature type="domain" description="Heterokaryon incompatibility" evidence="1">
    <location>
        <begin position="56"/>
        <end position="218"/>
    </location>
</feature>
<protein>
    <recommendedName>
        <fullName evidence="1">Heterokaryon incompatibility domain-containing protein</fullName>
    </recommendedName>
</protein>
<dbReference type="InterPro" id="IPR010730">
    <property type="entry name" value="HET"/>
</dbReference>
<keyword evidence="3" id="KW-1185">Reference proteome</keyword>
<evidence type="ECO:0000313" key="2">
    <source>
        <dbReference type="EMBL" id="PMD40264.1"/>
    </source>
</evidence>
<dbReference type="EMBL" id="KZ613945">
    <property type="protein sequence ID" value="PMD40264.1"/>
    <property type="molecule type" value="Genomic_DNA"/>
</dbReference>
<reference evidence="2 3" key="1">
    <citation type="submission" date="2016-04" db="EMBL/GenBank/DDBJ databases">
        <title>A degradative enzymes factory behind the ericoid mycorrhizal symbiosis.</title>
        <authorList>
            <consortium name="DOE Joint Genome Institute"/>
            <person name="Martino E."/>
            <person name="Morin E."/>
            <person name="Grelet G."/>
            <person name="Kuo A."/>
            <person name="Kohler A."/>
            <person name="Daghino S."/>
            <person name="Barry K."/>
            <person name="Choi C."/>
            <person name="Cichocki N."/>
            <person name="Clum A."/>
            <person name="Copeland A."/>
            <person name="Hainaut M."/>
            <person name="Haridas S."/>
            <person name="Labutti K."/>
            <person name="Lindquist E."/>
            <person name="Lipzen A."/>
            <person name="Khouja H.-R."/>
            <person name="Murat C."/>
            <person name="Ohm R."/>
            <person name="Olson A."/>
            <person name="Spatafora J."/>
            <person name="Veneault-Fourrey C."/>
            <person name="Henrissat B."/>
            <person name="Grigoriev I."/>
            <person name="Martin F."/>
            <person name="Perotto S."/>
        </authorList>
    </citation>
    <scope>NUCLEOTIDE SEQUENCE [LARGE SCALE GENOMIC DNA]</scope>
    <source>
        <strain evidence="2 3">F</strain>
    </source>
</reference>
<dbReference type="PANTHER" id="PTHR24148">
    <property type="entry name" value="ANKYRIN REPEAT DOMAIN-CONTAINING PROTEIN 39 HOMOLOG-RELATED"/>
    <property type="match status" value="1"/>
</dbReference>
<sequence>MRQRYPYQPLQGPEHQIRLLTILPGEFPLGGQDATPIEIQFQTISFGDFQGPVPKYEALSYVWGEDRSPDPVLVKSEASEQSFIEVTQNLATALVYLRHATVPRVLWIDALCVNQMDINERSSQVSRMANIYRKADRVVVWLGPESVEDCSAQALSTLRDIGSRMEVNWELRNMRATDQEDSSWADLNVPLRLHSRQLEPVLKLLSRSWFERVWVQQEIILATNTAVLVCGHDSIMRQHFTNAIYYLDVKPRNSLGEEAMFRERLALTNKMATNMYASEKYVDILRDQAKTLKCLDARDRVFAILNIGNPFERRGNIEADYSKTTEDVYRDFTISQIINSNKLDFLTACELQNNHGVLPQPIPSWVPDWRRPVLAESLCHQHASGQSVAAARIHSNGEQLSLMGVKCATVTRTQLTSFRELSKADMIEFASSVKQCFQFWTFPEKEMSRENAHDACLRTLCGDLFSHHWRPQFPEGVDVNVCSTILDWVLMGPYKENNQRIRLPTKIGVFIGHVIRACYGRACFTTMEGYIGVGPTSTKIGDIICVLLGCAVPLVLRPIREGKFSVVGECYCDELMNGAALLGPLPKEVDFVHTWVQERGVYRPAYINRRNGKVQGEDPRLAGHALPPGWRIEEHSEDGVNRSFVEENHNGTEKRWADWEDPRMRAEELRKRGVDVVSFDLI</sequence>
<gene>
    <name evidence="2" type="ORF">L207DRAFT_565768</name>
</gene>